<accession>A0A7V8LQ94</accession>
<dbReference type="KEGG" id="miz:BAB75_01445"/>
<gene>
    <name evidence="1" type="ORF">AN908_12825</name>
    <name evidence="2" type="ORF">AN912_11025</name>
</gene>
<comment type="caution">
    <text evidence="1">The sequence shown here is derived from an EMBL/GenBank/DDBJ whole genome shotgun (WGS) entry which is preliminary data.</text>
</comment>
<dbReference type="EMBL" id="LJFS01000011">
    <property type="protein sequence ID" value="KPG34284.1"/>
    <property type="molecule type" value="Genomic_DNA"/>
</dbReference>
<dbReference type="GeneID" id="45762570"/>
<dbReference type="Proteomes" id="UP000037962">
    <property type="component" value="Unassembled WGS sequence"/>
</dbReference>
<evidence type="ECO:0000313" key="4">
    <source>
        <dbReference type="Proteomes" id="UP000037962"/>
    </source>
</evidence>
<organism evidence="1 3">
    <name type="scientific">Mycobacteroides immunogenum</name>
    <dbReference type="NCBI Taxonomy" id="83262"/>
    <lineage>
        <taxon>Bacteria</taxon>
        <taxon>Bacillati</taxon>
        <taxon>Actinomycetota</taxon>
        <taxon>Actinomycetes</taxon>
        <taxon>Mycobacteriales</taxon>
        <taxon>Mycobacteriaceae</taxon>
        <taxon>Mycobacteroides</taxon>
    </lineage>
</organism>
<dbReference type="RefSeq" id="WP_043077344.1">
    <property type="nucleotide sequence ID" value="NZ_CP011530.1"/>
</dbReference>
<dbReference type="Proteomes" id="UP000037843">
    <property type="component" value="Unassembled WGS sequence"/>
</dbReference>
<dbReference type="AlphaFoldDB" id="A0A7V8LQ94"/>
<proteinExistence type="predicted"/>
<reference evidence="3 4" key="1">
    <citation type="submission" date="2015-09" db="EMBL/GenBank/DDBJ databases">
        <title>Genome Sequences of Mycobacterium immunogenum Isolates, Recuperated from a Chloraminated Drinking Water Distribution System Simulator Subjected to Episodes of Nitrification.</title>
        <authorList>
            <person name="Gomez-Alvarez V."/>
            <person name="Revetta R.P."/>
        </authorList>
    </citation>
    <scope>NUCLEOTIDE SEQUENCE [LARGE SCALE GENOMIC DNA]</scope>
    <source>
        <strain evidence="1 3">H008</strain>
        <strain evidence="2 4">H076</strain>
    </source>
</reference>
<evidence type="ECO:0000313" key="3">
    <source>
        <dbReference type="Proteomes" id="UP000037843"/>
    </source>
</evidence>
<sequence>MPTDDYPQLPPLSLNTRLMFSAIEPEHFELTPEMLEESQAVGRTVRALVTRYTCQHGDRVVDIVTHAALLAVREVIEQAARRQWDVTPSD</sequence>
<keyword evidence="4" id="KW-1185">Reference proteome</keyword>
<evidence type="ECO:0000313" key="1">
    <source>
        <dbReference type="EMBL" id="KPG11428.1"/>
    </source>
</evidence>
<protein>
    <submittedName>
        <fullName evidence="1">Uncharacterized protein</fullName>
    </submittedName>
</protein>
<evidence type="ECO:0000313" key="2">
    <source>
        <dbReference type="EMBL" id="KPG34284.1"/>
    </source>
</evidence>
<dbReference type="EMBL" id="LJFO01000006">
    <property type="protein sequence ID" value="KPG11428.1"/>
    <property type="molecule type" value="Genomic_DNA"/>
</dbReference>
<name>A0A7V8LQ94_9MYCO</name>